<name>A0ABT8WE57_9FLAO</name>
<evidence type="ECO:0000256" key="7">
    <source>
        <dbReference type="RuleBase" id="RU365103"/>
    </source>
</evidence>
<comment type="similarity">
    <text evidence="7">Belongs to the glycosyltransferase group 1 family.</text>
</comment>
<evidence type="ECO:0000313" key="10">
    <source>
        <dbReference type="Proteomes" id="UP001176883"/>
    </source>
</evidence>
<gene>
    <name evidence="9" type="ORF">Q4Q35_15900</name>
</gene>
<evidence type="ECO:0000313" key="9">
    <source>
        <dbReference type="EMBL" id="MDO5971292.1"/>
    </source>
</evidence>
<dbReference type="RefSeq" id="WP_303278994.1">
    <property type="nucleotide sequence ID" value="NZ_JAUOEK010000150.1"/>
</dbReference>
<dbReference type="EMBL" id="JAUOEK010000150">
    <property type="protein sequence ID" value="MDO5971292.1"/>
    <property type="molecule type" value="Genomic_DNA"/>
</dbReference>
<dbReference type="InterPro" id="IPR007507">
    <property type="entry name" value="Glycos_transf_N"/>
</dbReference>
<keyword evidence="10" id="KW-1185">Reference proteome</keyword>
<comment type="function">
    <text evidence="7">Involved in lipopolysaccharide (LPS) biosynthesis. Catalyzes the transfer of 3-deoxy-D-manno-octulosonate (Kdo) residue(s) from CMP-Kdo to lipid IV(A), the tetraacyldisaccharide-1,4'-bisphosphate precursor of lipid A.</text>
</comment>
<comment type="pathway">
    <text evidence="1 7">Bacterial outer membrane biogenesis; LPS core biosynthesis.</text>
</comment>
<dbReference type="PANTHER" id="PTHR42755:SF1">
    <property type="entry name" value="3-DEOXY-D-MANNO-OCTULOSONIC ACID TRANSFERASE, MITOCHONDRIAL-RELATED"/>
    <property type="match status" value="1"/>
</dbReference>
<evidence type="ECO:0000256" key="3">
    <source>
        <dbReference type="ARBA" id="ARBA00019077"/>
    </source>
</evidence>
<accession>A0ABT8WE57</accession>
<comment type="catalytic activity">
    <reaction evidence="6 7">
        <text>lipid IVA (E. coli) + CMP-3-deoxy-beta-D-manno-octulosonate = alpha-Kdo-(2-&gt;6)-lipid IVA (E. coli) + CMP + H(+)</text>
        <dbReference type="Rhea" id="RHEA:28066"/>
        <dbReference type="ChEBI" id="CHEBI:15378"/>
        <dbReference type="ChEBI" id="CHEBI:58603"/>
        <dbReference type="ChEBI" id="CHEBI:60364"/>
        <dbReference type="ChEBI" id="CHEBI:60377"/>
        <dbReference type="ChEBI" id="CHEBI:85987"/>
        <dbReference type="EC" id="2.4.99.12"/>
    </reaction>
</comment>
<dbReference type="Pfam" id="PF04413">
    <property type="entry name" value="Glycos_transf_N"/>
    <property type="match status" value="1"/>
</dbReference>
<dbReference type="InterPro" id="IPR039901">
    <property type="entry name" value="Kdotransferase"/>
</dbReference>
<feature type="domain" description="3-deoxy-D-manno-octulosonic-acid transferase N-terminal" evidence="8">
    <location>
        <begin position="45"/>
        <end position="206"/>
    </location>
</feature>
<reference evidence="9" key="1">
    <citation type="submission" date="2023-07" db="EMBL/GenBank/DDBJ databases">
        <title>Two novel species in the genus Flavivirga.</title>
        <authorList>
            <person name="Kwon K."/>
        </authorList>
    </citation>
    <scope>NUCLEOTIDE SEQUENCE</scope>
    <source>
        <strain evidence="9">KCTC 52353</strain>
    </source>
</reference>
<evidence type="ECO:0000256" key="4">
    <source>
        <dbReference type="ARBA" id="ARBA00022679"/>
    </source>
</evidence>
<evidence type="ECO:0000256" key="6">
    <source>
        <dbReference type="ARBA" id="ARBA00049183"/>
    </source>
</evidence>
<keyword evidence="7" id="KW-0448">Lipopolysaccharide biosynthesis</keyword>
<proteinExistence type="inferred from homology"/>
<dbReference type="Gene3D" id="3.40.50.2000">
    <property type="entry name" value="Glycogen Phosphorylase B"/>
    <property type="match status" value="1"/>
</dbReference>
<sequence length="411" mass="46943">MSFIYNIGIHIAHFGLKCTSLLNEKIKKGVIGRQNTFKILESNLTPNDKTLWFHCASLGEYEQGLPVFKELRKHYNQHKIVLSFFSPSGYEIRKNSPIADVVVYLPLDTKSHSKRFVNIVNPELTIFVKYDIWPNYLNELKKRALRAILISAAFRKNQSYFKFYGAELRRALFSFEHIFTQNETSKTLLQSINYNNVTISGDTRFDRVFSQLDLNNDLSFVETFKGDKLCIVAGSTWPEDEKLLINYINSCDHKNVKFIIAPHNIKTSQINSIQDKLDCQSVLYSKKNDQLLIDAQVFIIDTIGILTKIYSYADIAYVGGAMGHTGLHNTLEPAVFAIPIVIGSNHEKFPEAKAMIDIGGMFSISNQETFNNILNELIRNEEKRLSCGRSSMAFIKKNKGAVIQILDYLRI</sequence>
<evidence type="ECO:0000256" key="2">
    <source>
        <dbReference type="ARBA" id="ARBA00012621"/>
    </source>
</evidence>
<keyword evidence="4 7" id="KW-0808">Transferase</keyword>
<dbReference type="EC" id="2.4.99.12" evidence="2 7"/>
<keyword evidence="7" id="KW-0472">Membrane</keyword>
<organism evidence="9 10">
    <name type="scientific">Flavivirga aquimarina</name>
    <dbReference type="NCBI Taxonomy" id="2027862"/>
    <lineage>
        <taxon>Bacteria</taxon>
        <taxon>Pseudomonadati</taxon>
        <taxon>Bacteroidota</taxon>
        <taxon>Flavobacteriia</taxon>
        <taxon>Flavobacteriales</taxon>
        <taxon>Flavobacteriaceae</taxon>
        <taxon>Flavivirga</taxon>
    </lineage>
</organism>
<dbReference type="PANTHER" id="PTHR42755">
    <property type="entry name" value="3-DEOXY-MANNO-OCTULOSONATE CYTIDYLYLTRANSFERASE"/>
    <property type="match status" value="1"/>
</dbReference>
<dbReference type="Proteomes" id="UP001176883">
    <property type="component" value="Unassembled WGS sequence"/>
</dbReference>
<evidence type="ECO:0000259" key="8">
    <source>
        <dbReference type="Pfam" id="PF04413"/>
    </source>
</evidence>
<evidence type="ECO:0000256" key="5">
    <source>
        <dbReference type="ARBA" id="ARBA00031445"/>
    </source>
</evidence>
<dbReference type="Gene3D" id="3.40.50.11720">
    <property type="entry name" value="3-Deoxy-D-manno-octulosonic-acid transferase, N-terminal domain"/>
    <property type="match status" value="1"/>
</dbReference>
<evidence type="ECO:0000256" key="1">
    <source>
        <dbReference type="ARBA" id="ARBA00004713"/>
    </source>
</evidence>
<dbReference type="InterPro" id="IPR038107">
    <property type="entry name" value="Glycos_transf_N_sf"/>
</dbReference>
<protein>
    <recommendedName>
        <fullName evidence="3 7">3-deoxy-D-manno-octulosonic acid transferase</fullName>
        <shortName evidence="7">Kdo transferase</shortName>
        <ecNumber evidence="2 7">2.4.99.12</ecNumber>
    </recommendedName>
    <alternativeName>
        <fullName evidence="5 7">Lipid IV(A) 3-deoxy-D-manno-octulosonic acid transferase</fullName>
    </alternativeName>
</protein>
<comment type="subcellular location">
    <subcellularLocation>
        <location evidence="7">Cell membrane</location>
    </subcellularLocation>
</comment>
<keyword evidence="7" id="KW-1003">Cell membrane</keyword>
<comment type="caution">
    <text evidence="9">The sequence shown here is derived from an EMBL/GenBank/DDBJ whole genome shotgun (WGS) entry which is preliminary data.</text>
</comment>